<reference evidence="3" key="1">
    <citation type="submission" date="2021-04" db="EMBL/GenBank/DDBJ databases">
        <title>Genome seq and assembly of Streptomyces sp. RG38.</title>
        <authorList>
            <person name="Chhetri G."/>
        </authorList>
    </citation>
    <scope>NUCLEOTIDE SEQUENCE</scope>
    <source>
        <strain evidence="3">RG38</strain>
    </source>
</reference>
<evidence type="ECO:0000256" key="1">
    <source>
        <dbReference type="ARBA" id="ARBA00022759"/>
    </source>
</evidence>
<dbReference type="Pfam" id="PF23023">
    <property type="entry name" value="Anti-Pycsar_Apyc1"/>
    <property type="match status" value="1"/>
</dbReference>
<keyword evidence="1" id="KW-0540">Nuclease</keyword>
<dbReference type="AlphaFoldDB" id="A0A940XIQ3"/>
<accession>A0A940XIQ3</accession>
<dbReference type="InterPro" id="IPR044094">
    <property type="entry name" value="AtsA-like_MBL-fold"/>
</dbReference>
<dbReference type="PANTHER" id="PTHR46018">
    <property type="entry name" value="ZINC PHOSPHODIESTERASE ELAC PROTEIN 1"/>
    <property type="match status" value="1"/>
</dbReference>
<dbReference type="InterPro" id="IPR006311">
    <property type="entry name" value="TAT_signal"/>
</dbReference>
<dbReference type="GO" id="GO:0042781">
    <property type="term" value="F:3'-tRNA processing endoribonuclease activity"/>
    <property type="evidence" value="ECO:0007669"/>
    <property type="project" value="TreeGrafter"/>
</dbReference>
<dbReference type="InterPro" id="IPR036866">
    <property type="entry name" value="RibonucZ/Hydroxyglut_hydro"/>
</dbReference>
<dbReference type="RefSeq" id="WP_210867943.1">
    <property type="nucleotide sequence ID" value="NZ_JAGPNL010000001.1"/>
</dbReference>
<keyword evidence="4" id="KW-1185">Reference proteome</keyword>
<dbReference type="Gene3D" id="3.60.15.10">
    <property type="entry name" value="Ribonuclease Z/Hydroxyacylglutathione hydrolase-like"/>
    <property type="match status" value="1"/>
</dbReference>
<keyword evidence="2" id="KW-0378">Hydrolase</keyword>
<evidence type="ECO:0000256" key="2">
    <source>
        <dbReference type="ARBA" id="ARBA00022801"/>
    </source>
</evidence>
<sequence length="380" mass="40583">MCLDAEHCHHLDRRRLLRLAGASAMAAGAATAVGAVPAAASPGTNRRGRGPAAELLLLGTHAGPPVVPGRAGISSALRVDGVNYVVDCGRASTTQYVAAGLRMRDLRSVFITHLHADHVADYYQYFLLGGSAPSSDASRDLLAGPVSVYGPGPAGALPPAFGGHGVPTVHPEDPTPGIAGLTEYCHHAFAYSSNVFMRDSGFRDIRTLADVHEIRVPEVGAGPLGPTAPAMRPFTVTEDDRVRVTAVLVPHGPVYPAFAYRFDTDHGSVVFSGDTTYSDNLVRLSRGADVLVHEAINIEGAQALTPAHKDHLLESHVEIQKLGAIAQRAGVAHLVVSHLADFVTYPLDTRQWRRWAQRGYDGKVTVAQDLDRVPLTRRRH</sequence>
<dbReference type="EMBL" id="JAGPNL010000001">
    <property type="protein sequence ID" value="MBQ0825254.1"/>
    <property type="molecule type" value="Genomic_DNA"/>
</dbReference>
<organism evidence="3 4">
    <name type="scientific">Streptomyces tagetis</name>
    <dbReference type="NCBI Taxonomy" id="2820809"/>
    <lineage>
        <taxon>Bacteria</taxon>
        <taxon>Bacillati</taxon>
        <taxon>Actinomycetota</taxon>
        <taxon>Actinomycetes</taxon>
        <taxon>Kitasatosporales</taxon>
        <taxon>Streptomycetaceae</taxon>
        <taxon>Streptomyces</taxon>
    </lineage>
</organism>
<dbReference type="SUPFAM" id="SSF56281">
    <property type="entry name" value="Metallo-hydrolase/oxidoreductase"/>
    <property type="match status" value="1"/>
</dbReference>
<dbReference type="CDD" id="cd07719">
    <property type="entry name" value="arylsulfatase_AtsA-like_MBL-fold"/>
    <property type="match status" value="1"/>
</dbReference>
<keyword evidence="1" id="KW-0255">Endonuclease</keyword>
<evidence type="ECO:0000313" key="3">
    <source>
        <dbReference type="EMBL" id="MBQ0825254.1"/>
    </source>
</evidence>
<dbReference type="Proteomes" id="UP000677875">
    <property type="component" value="Unassembled WGS sequence"/>
</dbReference>
<comment type="caution">
    <text evidence="3">The sequence shown here is derived from an EMBL/GenBank/DDBJ whole genome shotgun (WGS) entry which is preliminary data.</text>
</comment>
<dbReference type="PANTHER" id="PTHR46018:SF2">
    <property type="entry name" value="ZINC PHOSPHODIESTERASE ELAC PROTEIN 1"/>
    <property type="match status" value="1"/>
</dbReference>
<gene>
    <name evidence="3" type="ORF">J5Y05_01810</name>
</gene>
<proteinExistence type="predicted"/>
<protein>
    <submittedName>
        <fullName evidence="3">MBL fold metallo-hydrolase</fullName>
    </submittedName>
</protein>
<evidence type="ECO:0000313" key="4">
    <source>
        <dbReference type="Proteomes" id="UP000677875"/>
    </source>
</evidence>
<dbReference type="PROSITE" id="PS51318">
    <property type="entry name" value="TAT"/>
    <property type="match status" value="1"/>
</dbReference>
<name>A0A940XIQ3_9ACTN</name>